<name>A0A0X3BMT4_9EURY</name>
<organism evidence="1 2">
    <name type="scientific">Methanoculleus bourgensis</name>
    <dbReference type="NCBI Taxonomy" id="83986"/>
    <lineage>
        <taxon>Archaea</taxon>
        <taxon>Methanobacteriati</taxon>
        <taxon>Methanobacteriota</taxon>
        <taxon>Stenosarchaea group</taxon>
        <taxon>Methanomicrobia</taxon>
        <taxon>Methanomicrobiales</taxon>
        <taxon>Methanomicrobiaceae</taxon>
        <taxon>Methanoculleus</taxon>
    </lineage>
</organism>
<evidence type="ECO:0000313" key="1">
    <source>
        <dbReference type="EMBL" id="CVK33333.1"/>
    </source>
</evidence>
<accession>A0A0X3BMT4</accession>
<reference evidence="1 2" key="1">
    <citation type="submission" date="2016-01" db="EMBL/GenBank/DDBJ databases">
        <authorList>
            <person name="Manzoor S."/>
        </authorList>
    </citation>
    <scope>NUCLEOTIDE SEQUENCE [LARGE SCALE GENOMIC DNA]</scope>
    <source>
        <strain evidence="1">Methanoculleus sp MAB1</strain>
    </source>
</reference>
<dbReference type="KEGG" id="mema:MMAB1_2120"/>
<gene>
    <name evidence="1" type="ORF">MMAB1_2120</name>
</gene>
<evidence type="ECO:0000313" key="2">
    <source>
        <dbReference type="Proteomes" id="UP000069850"/>
    </source>
</evidence>
<sequence>MCISGGVQLYTGILLMEIVHGPTGPLCACRFHSITKRGRAEQKLKVAIDFRLDTARVPTA</sequence>
<proteinExistence type="predicted"/>
<protein>
    <submittedName>
        <fullName evidence="1">Uncharacterized protein</fullName>
    </submittedName>
</protein>
<dbReference type="EMBL" id="LT158599">
    <property type="protein sequence ID" value="CVK33333.1"/>
    <property type="molecule type" value="Genomic_DNA"/>
</dbReference>
<dbReference type="AlphaFoldDB" id="A0A0X3BMT4"/>
<dbReference type="Proteomes" id="UP000069850">
    <property type="component" value="Chromosome 1"/>
</dbReference>